<accession>A0A2N9FM00</accession>
<dbReference type="PANTHER" id="PTHR45988">
    <property type="entry name" value="C2H2 TYPE ZINC FINGER TRANSCRIPTION FACTOR FAMILY-RELATED"/>
    <property type="match status" value="1"/>
</dbReference>
<proteinExistence type="predicted"/>
<dbReference type="GO" id="GO:0003700">
    <property type="term" value="F:DNA-binding transcription factor activity"/>
    <property type="evidence" value="ECO:0007669"/>
    <property type="project" value="InterPro"/>
</dbReference>
<evidence type="ECO:0000256" key="2">
    <source>
        <dbReference type="ARBA" id="ARBA00022737"/>
    </source>
</evidence>
<evidence type="ECO:0000256" key="3">
    <source>
        <dbReference type="ARBA" id="ARBA00022771"/>
    </source>
</evidence>
<dbReference type="SMART" id="SM00355">
    <property type="entry name" value="ZnF_C2H2"/>
    <property type="match status" value="3"/>
</dbReference>
<evidence type="ECO:0000256" key="4">
    <source>
        <dbReference type="ARBA" id="ARBA00022833"/>
    </source>
</evidence>
<feature type="domain" description="C2H2-type" evidence="9">
    <location>
        <begin position="85"/>
        <end position="112"/>
    </location>
</feature>
<protein>
    <recommendedName>
        <fullName evidence="9">C2H2-type domain-containing protein</fullName>
    </recommendedName>
</protein>
<feature type="domain" description="C2H2-type" evidence="9">
    <location>
        <begin position="29"/>
        <end position="58"/>
    </location>
</feature>
<dbReference type="GO" id="GO:0005634">
    <property type="term" value="C:nucleus"/>
    <property type="evidence" value="ECO:0007669"/>
    <property type="project" value="TreeGrafter"/>
</dbReference>
<feature type="region of interest" description="Disordered" evidence="8">
    <location>
        <begin position="1"/>
        <end position="21"/>
    </location>
</feature>
<feature type="domain" description="C2H2-type" evidence="9">
    <location>
        <begin position="226"/>
        <end position="253"/>
    </location>
</feature>
<feature type="compositionally biased region" description="Low complexity" evidence="8">
    <location>
        <begin position="121"/>
        <end position="132"/>
    </location>
</feature>
<dbReference type="InterPro" id="IPR036236">
    <property type="entry name" value="Znf_C2H2_sf"/>
</dbReference>
<sequence length="318" mass="35746">MNIDEQDNQFETLAHGENERPKATKENIRICDFCGKAFRGGKALGGHRRSHLHPPKKLGLSKKHVLNLSHDLGVVRSIKIMFGKRTCCICNKDFPSMKSLSGHMRSHPDRDWRGIQPPLQSNTNNATTSSTNSSVTDLLKFVSNWSKTDKRGRKSIGGAAAAHSLICLSLGENSLRVQEKDIVVHSESKNNKDSYRISRKKKKVKNWEKMLRHSERGEVDGLFDGYKCSNCGKIFQTFQALGGHRSSHNKDKKRQTTTNDEIDMAVENDGHIRCDWTGVVDAPKIASSHGEVSQTCQRILDFDLNQPYLMENDEGIGF</sequence>
<feature type="region of interest" description="Disordered" evidence="8">
    <location>
        <begin position="101"/>
        <end position="132"/>
    </location>
</feature>
<dbReference type="Pfam" id="PF13912">
    <property type="entry name" value="zf-C2H2_6"/>
    <property type="match status" value="3"/>
</dbReference>
<evidence type="ECO:0000256" key="5">
    <source>
        <dbReference type="ARBA" id="ARBA00023015"/>
    </source>
</evidence>
<dbReference type="EMBL" id="OIVN01000979">
    <property type="protein sequence ID" value="SPC88193.1"/>
    <property type="molecule type" value="Genomic_DNA"/>
</dbReference>
<gene>
    <name evidence="10" type="ORF">FSB_LOCUS16075</name>
</gene>
<keyword evidence="3 7" id="KW-0863">Zinc-finger</keyword>
<dbReference type="SUPFAM" id="SSF57667">
    <property type="entry name" value="beta-beta-alpha zinc fingers"/>
    <property type="match status" value="2"/>
</dbReference>
<name>A0A2N9FM00_FAGSY</name>
<dbReference type="GO" id="GO:0008270">
    <property type="term" value="F:zinc ion binding"/>
    <property type="evidence" value="ECO:0007669"/>
    <property type="project" value="UniProtKB-KW"/>
</dbReference>
<reference evidence="10" key="1">
    <citation type="submission" date="2018-02" db="EMBL/GenBank/DDBJ databases">
        <authorList>
            <person name="Cohen D.B."/>
            <person name="Kent A.D."/>
        </authorList>
    </citation>
    <scope>NUCLEOTIDE SEQUENCE</scope>
</reference>
<evidence type="ECO:0000259" key="9">
    <source>
        <dbReference type="PROSITE" id="PS50157"/>
    </source>
</evidence>
<evidence type="ECO:0000256" key="1">
    <source>
        <dbReference type="ARBA" id="ARBA00022723"/>
    </source>
</evidence>
<dbReference type="PROSITE" id="PS00028">
    <property type="entry name" value="ZINC_FINGER_C2H2_1"/>
    <property type="match status" value="3"/>
</dbReference>
<dbReference type="Gene3D" id="3.30.160.60">
    <property type="entry name" value="Classic Zinc Finger"/>
    <property type="match status" value="1"/>
</dbReference>
<dbReference type="PANTHER" id="PTHR45988:SF18">
    <property type="entry name" value="C2H2-TYPE ZINC FINGER FAMILY PROTEIN"/>
    <property type="match status" value="1"/>
</dbReference>
<keyword evidence="1" id="KW-0479">Metal-binding</keyword>
<dbReference type="InterPro" id="IPR013087">
    <property type="entry name" value="Znf_C2H2_type"/>
</dbReference>
<dbReference type="AlphaFoldDB" id="A0A2N9FM00"/>
<evidence type="ECO:0000256" key="6">
    <source>
        <dbReference type="ARBA" id="ARBA00023163"/>
    </source>
</evidence>
<evidence type="ECO:0000313" key="10">
    <source>
        <dbReference type="EMBL" id="SPC88193.1"/>
    </source>
</evidence>
<dbReference type="GO" id="GO:0000976">
    <property type="term" value="F:transcription cis-regulatory region binding"/>
    <property type="evidence" value="ECO:0007669"/>
    <property type="project" value="TreeGrafter"/>
</dbReference>
<keyword evidence="6" id="KW-0804">Transcription</keyword>
<organism evidence="10">
    <name type="scientific">Fagus sylvatica</name>
    <name type="common">Beechnut</name>
    <dbReference type="NCBI Taxonomy" id="28930"/>
    <lineage>
        <taxon>Eukaryota</taxon>
        <taxon>Viridiplantae</taxon>
        <taxon>Streptophyta</taxon>
        <taxon>Embryophyta</taxon>
        <taxon>Tracheophyta</taxon>
        <taxon>Spermatophyta</taxon>
        <taxon>Magnoliopsida</taxon>
        <taxon>eudicotyledons</taxon>
        <taxon>Gunneridae</taxon>
        <taxon>Pentapetalae</taxon>
        <taxon>rosids</taxon>
        <taxon>fabids</taxon>
        <taxon>Fagales</taxon>
        <taxon>Fagaceae</taxon>
        <taxon>Fagus</taxon>
    </lineage>
</organism>
<dbReference type="InterPro" id="IPR044653">
    <property type="entry name" value="AZF1/2/3-like"/>
</dbReference>
<keyword evidence="4" id="KW-0862">Zinc</keyword>
<evidence type="ECO:0000256" key="8">
    <source>
        <dbReference type="SAM" id="MobiDB-lite"/>
    </source>
</evidence>
<evidence type="ECO:0000256" key="7">
    <source>
        <dbReference type="PROSITE-ProRule" id="PRU00042"/>
    </source>
</evidence>
<keyword evidence="2" id="KW-0677">Repeat</keyword>
<keyword evidence="5" id="KW-0805">Transcription regulation</keyword>
<dbReference type="PROSITE" id="PS50157">
    <property type="entry name" value="ZINC_FINGER_C2H2_2"/>
    <property type="match status" value="3"/>
</dbReference>